<evidence type="ECO:0000256" key="6">
    <source>
        <dbReference type="ARBA" id="ARBA00023136"/>
    </source>
</evidence>
<dbReference type="Gene3D" id="1.10.3720.10">
    <property type="entry name" value="MetI-like"/>
    <property type="match status" value="1"/>
</dbReference>
<dbReference type="PANTHER" id="PTHR43163">
    <property type="entry name" value="DIPEPTIDE TRANSPORT SYSTEM PERMEASE PROTEIN DPPB-RELATED"/>
    <property type="match status" value="1"/>
</dbReference>
<evidence type="ECO:0000256" key="1">
    <source>
        <dbReference type="ARBA" id="ARBA00004651"/>
    </source>
</evidence>
<dbReference type="InterPro" id="IPR000515">
    <property type="entry name" value="MetI-like"/>
</dbReference>
<feature type="transmembrane region" description="Helical" evidence="7">
    <location>
        <begin position="9"/>
        <end position="30"/>
    </location>
</feature>
<evidence type="ECO:0000256" key="4">
    <source>
        <dbReference type="ARBA" id="ARBA00022692"/>
    </source>
</evidence>
<dbReference type="CDD" id="cd06261">
    <property type="entry name" value="TM_PBP2"/>
    <property type="match status" value="1"/>
</dbReference>
<keyword evidence="10" id="KW-1185">Reference proteome</keyword>
<dbReference type="GO" id="GO:0005886">
    <property type="term" value="C:plasma membrane"/>
    <property type="evidence" value="ECO:0007669"/>
    <property type="project" value="UniProtKB-SubCell"/>
</dbReference>
<evidence type="ECO:0000313" key="9">
    <source>
        <dbReference type="EMBL" id="PRY13052.1"/>
    </source>
</evidence>
<protein>
    <submittedName>
        <fullName evidence="9">Peptide/nickel transport system permease protein</fullName>
    </submittedName>
</protein>
<feature type="transmembrane region" description="Helical" evidence="7">
    <location>
        <begin position="99"/>
        <end position="122"/>
    </location>
</feature>
<comment type="subcellular location">
    <subcellularLocation>
        <location evidence="1 7">Cell membrane</location>
        <topology evidence="1 7">Multi-pass membrane protein</topology>
    </subcellularLocation>
</comment>
<dbReference type="PROSITE" id="PS50928">
    <property type="entry name" value="ABC_TM1"/>
    <property type="match status" value="1"/>
</dbReference>
<dbReference type="RefSeq" id="WP_106213018.1">
    <property type="nucleotide sequence ID" value="NZ_PVZF01000009.1"/>
</dbReference>
<feature type="transmembrane region" description="Helical" evidence="7">
    <location>
        <begin position="134"/>
        <end position="156"/>
    </location>
</feature>
<proteinExistence type="inferred from homology"/>
<dbReference type="PANTHER" id="PTHR43163:SF3">
    <property type="entry name" value="PEPTIDE ABC TRANSPORTER PERMEASE PROTEIN"/>
    <property type="match status" value="1"/>
</dbReference>
<evidence type="ECO:0000256" key="7">
    <source>
        <dbReference type="RuleBase" id="RU363032"/>
    </source>
</evidence>
<accession>A0A2T0R148</accession>
<dbReference type="SUPFAM" id="SSF161098">
    <property type="entry name" value="MetI-like"/>
    <property type="match status" value="1"/>
</dbReference>
<dbReference type="InterPro" id="IPR035906">
    <property type="entry name" value="MetI-like_sf"/>
</dbReference>
<dbReference type="EMBL" id="PVZF01000009">
    <property type="protein sequence ID" value="PRY13052.1"/>
    <property type="molecule type" value="Genomic_DNA"/>
</dbReference>
<feature type="transmembrane region" description="Helical" evidence="7">
    <location>
        <begin position="234"/>
        <end position="260"/>
    </location>
</feature>
<dbReference type="Pfam" id="PF19300">
    <property type="entry name" value="BPD_transp_1_N"/>
    <property type="match status" value="1"/>
</dbReference>
<dbReference type="Pfam" id="PF00528">
    <property type="entry name" value="BPD_transp_1"/>
    <property type="match status" value="1"/>
</dbReference>
<reference evidence="9 10" key="1">
    <citation type="submission" date="2018-03" db="EMBL/GenBank/DDBJ databases">
        <title>Genomic Encyclopedia of Archaeal and Bacterial Type Strains, Phase II (KMG-II): from individual species to whole genera.</title>
        <authorList>
            <person name="Goeker M."/>
        </authorList>
    </citation>
    <scope>NUCLEOTIDE SEQUENCE [LARGE SCALE GENOMIC DNA]</scope>
    <source>
        <strain evidence="9 10">DSM 19711</strain>
    </source>
</reference>
<feature type="transmembrane region" description="Helical" evidence="7">
    <location>
        <begin position="280"/>
        <end position="306"/>
    </location>
</feature>
<dbReference type="InterPro" id="IPR045621">
    <property type="entry name" value="BPD_transp_1_N"/>
</dbReference>
<evidence type="ECO:0000256" key="5">
    <source>
        <dbReference type="ARBA" id="ARBA00022989"/>
    </source>
</evidence>
<gene>
    <name evidence="9" type="ORF">CLV37_109243</name>
</gene>
<comment type="similarity">
    <text evidence="7">Belongs to the binding-protein-dependent transport system permease family.</text>
</comment>
<dbReference type="AlphaFoldDB" id="A0A2T0R148"/>
<keyword evidence="5 7" id="KW-1133">Transmembrane helix</keyword>
<name>A0A2T0R148_9ACTN</name>
<keyword evidence="3" id="KW-1003">Cell membrane</keyword>
<keyword evidence="4 7" id="KW-0812">Transmembrane</keyword>
<dbReference type="Proteomes" id="UP000238083">
    <property type="component" value="Unassembled WGS sequence"/>
</dbReference>
<evidence type="ECO:0000256" key="3">
    <source>
        <dbReference type="ARBA" id="ARBA00022475"/>
    </source>
</evidence>
<evidence type="ECO:0000259" key="8">
    <source>
        <dbReference type="PROSITE" id="PS50928"/>
    </source>
</evidence>
<keyword evidence="2 7" id="KW-0813">Transport</keyword>
<feature type="domain" description="ABC transmembrane type-1" evidence="8">
    <location>
        <begin position="95"/>
        <end position="299"/>
    </location>
</feature>
<comment type="caution">
    <text evidence="9">The sequence shown here is derived from an EMBL/GenBank/DDBJ whole genome shotgun (WGS) entry which is preliminary data.</text>
</comment>
<evidence type="ECO:0000256" key="2">
    <source>
        <dbReference type="ARBA" id="ARBA00022448"/>
    </source>
</evidence>
<keyword evidence="6 7" id="KW-0472">Membrane</keyword>
<sequence>MTRLIATRLALSVVLVVIASFVIFLLMSFVPGDPARTILGANATPDLVARLRDQLGLDRPLPVQYGTWLAGVLHGDLGRSVLSGDEVSALIVARVPVTASLLVLSTLVIGVLGTLVGLVSAVRGGVLGKVLDTVSLFGLALPSYWIAIVLVAAFAVAVRVFPATGYRPFADGPLQWLLSLVLPVAALSLGGITIVAKQMRDSALDVLARDYVRVLRASGIRERSIVFRHVLRNAALPSLTVLGITVVASLTGAVFVENVFVLPGLGSLVTQATTSHDLPVVLGVGVVFTLFVIVVNVVVDVLYGVLNPKVRVR</sequence>
<dbReference type="OrthoDB" id="9778910at2"/>
<dbReference type="GO" id="GO:0055085">
    <property type="term" value="P:transmembrane transport"/>
    <property type="evidence" value="ECO:0007669"/>
    <property type="project" value="InterPro"/>
</dbReference>
<organism evidence="9 10">
    <name type="scientific">Kineococcus rhizosphaerae</name>
    <dbReference type="NCBI Taxonomy" id="559628"/>
    <lineage>
        <taxon>Bacteria</taxon>
        <taxon>Bacillati</taxon>
        <taxon>Actinomycetota</taxon>
        <taxon>Actinomycetes</taxon>
        <taxon>Kineosporiales</taxon>
        <taxon>Kineosporiaceae</taxon>
        <taxon>Kineococcus</taxon>
    </lineage>
</organism>
<feature type="transmembrane region" description="Helical" evidence="7">
    <location>
        <begin position="176"/>
        <end position="196"/>
    </location>
</feature>
<evidence type="ECO:0000313" key="10">
    <source>
        <dbReference type="Proteomes" id="UP000238083"/>
    </source>
</evidence>